<dbReference type="SUPFAM" id="SSF51735">
    <property type="entry name" value="NAD(P)-binding Rossmann-fold domains"/>
    <property type="match status" value="1"/>
</dbReference>
<dbReference type="InterPro" id="IPR013149">
    <property type="entry name" value="ADH-like_C"/>
</dbReference>
<dbReference type="AlphaFoldDB" id="A0A4U0XLD7"/>
<protein>
    <recommendedName>
        <fullName evidence="7">Enoyl reductase (ER) domain-containing protein</fullName>
    </recommendedName>
</protein>
<dbReference type="GO" id="GO:0008270">
    <property type="term" value="F:zinc ion binding"/>
    <property type="evidence" value="ECO:0007669"/>
    <property type="project" value="InterPro"/>
</dbReference>
<dbReference type="CDD" id="cd08278">
    <property type="entry name" value="benzyl_alcohol_DH"/>
    <property type="match status" value="1"/>
</dbReference>
<name>A0A4U0XLD7_9PEZI</name>
<dbReference type="InterPro" id="IPR036291">
    <property type="entry name" value="NAD(P)-bd_dom_sf"/>
</dbReference>
<evidence type="ECO:0000256" key="6">
    <source>
        <dbReference type="RuleBase" id="RU361277"/>
    </source>
</evidence>
<keyword evidence="9" id="KW-1185">Reference proteome</keyword>
<comment type="similarity">
    <text evidence="2 6">Belongs to the zinc-containing alcohol dehydrogenase family.</text>
</comment>
<evidence type="ECO:0000259" key="7">
    <source>
        <dbReference type="SMART" id="SM00829"/>
    </source>
</evidence>
<dbReference type="InterPro" id="IPR011032">
    <property type="entry name" value="GroES-like_sf"/>
</dbReference>
<evidence type="ECO:0000313" key="9">
    <source>
        <dbReference type="Proteomes" id="UP000309340"/>
    </source>
</evidence>
<evidence type="ECO:0000256" key="5">
    <source>
        <dbReference type="ARBA" id="ARBA00023002"/>
    </source>
</evidence>
<dbReference type="SUPFAM" id="SSF50129">
    <property type="entry name" value="GroES-like"/>
    <property type="match status" value="1"/>
</dbReference>
<dbReference type="STRING" id="329884.A0A4U0XLD7"/>
<evidence type="ECO:0000256" key="2">
    <source>
        <dbReference type="ARBA" id="ARBA00008072"/>
    </source>
</evidence>
<dbReference type="PROSITE" id="PS00059">
    <property type="entry name" value="ADH_ZINC"/>
    <property type="match status" value="1"/>
</dbReference>
<dbReference type="GO" id="GO:0016491">
    <property type="term" value="F:oxidoreductase activity"/>
    <property type="evidence" value="ECO:0007669"/>
    <property type="project" value="UniProtKB-KW"/>
</dbReference>
<dbReference type="Proteomes" id="UP000309340">
    <property type="component" value="Unassembled WGS sequence"/>
</dbReference>
<dbReference type="InterPro" id="IPR020843">
    <property type="entry name" value="ER"/>
</dbReference>
<dbReference type="PANTHER" id="PTHR43350:SF2">
    <property type="entry name" value="GROES-LIKE ZINC-BINDING ALCOHOL DEHYDROGENASE FAMILY PROTEIN"/>
    <property type="match status" value="1"/>
</dbReference>
<dbReference type="InterPro" id="IPR013154">
    <property type="entry name" value="ADH-like_N"/>
</dbReference>
<dbReference type="Gene3D" id="3.90.180.10">
    <property type="entry name" value="Medium-chain alcohol dehydrogenases, catalytic domain"/>
    <property type="match status" value="1"/>
</dbReference>
<accession>A0A4U0XLD7</accession>
<reference evidence="8 9" key="1">
    <citation type="submission" date="2017-03" db="EMBL/GenBank/DDBJ databases">
        <title>Genomes of endolithic fungi from Antarctica.</title>
        <authorList>
            <person name="Coleine C."/>
            <person name="Masonjones S."/>
            <person name="Stajich J.E."/>
        </authorList>
    </citation>
    <scope>NUCLEOTIDE SEQUENCE [LARGE SCALE GENOMIC DNA]</scope>
    <source>
        <strain evidence="8 9">CCFEE 5184</strain>
    </source>
</reference>
<evidence type="ECO:0000256" key="1">
    <source>
        <dbReference type="ARBA" id="ARBA00001947"/>
    </source>
</evidence>
<comment type="caution">
    <text evidence="8">The sequence shown here is derived from an EMBL/GenBank/DDBJ whole genome shotgun (WGS) entry which is preliminary data.</text>
</comment>
<comment type="cofactor">
    <cofactor evidence="1 6">
        <name>Zn(2+)</name>
        <dbReference type="ChEBI" id="CHEBI:29105"/>
    </cofactor>
</comment>
<sequence>MPTTTTEAYIARPPSSSLNLEPVTYPDLAPHELLVDILAASVCHSDVRAAQGTFHMKPPLILGHEGAGYVREIGSAVTYVKPGDAVVLAFASCGECRRCETGREPYCERLVELNFSGRRGDGTQPVRDARGEGVNGLFFGQSSMSRVALVRERSCVKLEGEVGREELRKFASLGCGVQTGAGAILNIAKPPPGSHIAIFGAGAVGLPALMAARPSQPASLVLIDNSATKLSMIPQTLLTNVHTLDSASLSPDELVAKLKSFTPDSRGMDFALDCVGHEAVTQAAYWCLDKLGTVLTVGGSATATPRVSTQRNLVCGLTIRGTHQGDSVPRVMIPELIRRWREGRFPFELLLTEFKFEELGQAMEEMAAGRVIKPLLVV</sequence>
<keyword evidence="4 6" id="KW-0862">Zinc</keyword>
<evidence type="ECO:0000256" key="4">
    <source>
        <dbReference type="ARBA" id="ARBA00022833"/>
    </source>
</evidence>
<dbReference type="InterPro" id="IPR002328">
    <property type="entry name" value="ADH_Zn_CS"/>
</dbReference>
<dbReference type="Pfam" id="PF00107">
    <property type="entry name" value="ADH_zinc_N"/>
    <property type="match status" value="1"/>
</dbReference>
<gene>
    <name evidence="8" type="ORF">B0A55_02121</name>
</gene>
<organism evidence="8 9">
    <name type="scientific">Friedmanniomyces simplex</name>
    <dbReference type="NCBI Taxonomy" id="329884"/>
    <lineage>
        <taxon>Eukaryota</taxon>
        <taxon>Fungi</taxon>
        <taxon>Dikarya</taxon>
        <taxon>Ascomycota</taxon>
        <taxon>Pezizomycotina</taxon>
        <taxon>Dothideomycetes</taxon>
        <taxon>Dothideomycetidae</taxon>
        <taxon>Mycosphaerellales</taxon>
        <taxon>Teratosphaeriaceae</taxon>
        <taxon>Friedmanniomyces</taxon>
    </lineage>
</organism>
<keyword evidence="3 6" id="KW-0479">Metal-binding</keyword>
<keyword evidence="5" id="KW-0560">Oxidoreductase</keyword>
<dbReference type="EMBL" id="NAJQ01000122">
    <property type="protein sequence ID" value="TKA78050.1"/>
    <property type="molecule type" value="Genomic_DNA"/>
</dbReference>
<dbReference type="Pfam" id="PF08240">
    <property type="entry name" value="ADH_N"/>
    <property type="match status" value="1"/>
</dbReference>
<dbReference type="OrthoDB" id="1560166at2759"/>
<evidence type="ECO:0000313" key="8">
    <source>
        <dbReference type="EMBL" id="TKA78050.1"/>
    </source>
</evidence>
<feature type="domain" description="Enoyl reductase (ER)" evidence="7">
    <location>
        <begin position="15"/>
        <end position="376"/>
    </location>
</feature>
<dbReference type="PANTHER" id="PTHR43350">
    <property type="entry name" value="NAD-DEPENDENT ALCOHOL DEHYDROGENASE"/>
    <property type="match status" value="1"/>
</dbReference>
<evidence type="ECO:0000256" key="3">
    <source>
        <dbReference type="ARBA" id="ARBA00022723"/>
    </source>
</evidence>
<proteinExistence type="inferred from homology"/>
<dbReference type="SMART" id="SM00829">
    <property type="entry name" value="PKS_ER"/>
    <property type="match status" value="1"/>
</dbReference>
<dbReference type="Gene3D" id="3.40.50.720">
    <property type="entry name" value="NAD(P)-binding Rossmann-like Domain"/>
    <property type="match status" value="1"/>
</dbReference>